<dbReference type="InterPro" id="IPR038765">
    <property type="entry name" value="Papain-like_cys_pep_sf"/>
</dbReference>
<dbReference type="InParanoid" id="A0A2R5GZZ9"/>
<feature type="region of interest" description="Disordered" evidence="1">
    <location>
        <begin position="2267"/>
        <end position="2286"/>
    </location>
</feature>
<dbReference type="GO" id="GO:0005634">
    <property type="term" value="C:nucleus"/>
    <property type="evidence" value="ECO:0007669"/>
    <property type="project" value="TreeGrafter"/>
</dbReference>
<dbReference type="PROSITE" id="PS50235">
    <property type="entry name" value="USP_3"/>
    <property type="match status" value="1"/>
</dbReference>
<dbReference type="GO" id="GO:0004843">
    <property type="term" value="F:cysteine-type deubiquitinase activity"/>
    <property type="evidence" value="ECO:0007669"/>
    <property type="project" value="InterPro"/>
</dbReference>
<feature type="region of interest" description="Disordered" evidence="1">
    <location>
        <begin position="1147"/>
        <end position="1190"/>
    </location>
</feature>
<feature type="domain" description="UBA" evidence="2">
    <location>
        <begin position="2287"/>
        <end position="2337"/>
    </location>
</feature>
<organism evidence="4 5">
    <name type="scientific">Hondaea fermentalgiana</name>
    <dbReference type="NCBI Taxonomy" id="2315210"/>
    <lineage>
        <taxon>Eukaryota</taxon>
        <taxon>Sar</taxon>
        <taxon>Stramenopiles</taxon>
        <taxon>Bigyra</taxon>
        <taxon>Labyrinthulomycetes</taxon>
        <taxon>Thraustochytrida</taxon>
        <taxon>Thraustochytriidae</taxon>
        <taxon>Hondaea</taxon>
    </lineage>
</organism>
<evidence type="ECO:0000313" key="4">
    <source>
        <dbReference type="EMBL" id="GBG33634.1"/>
    </source>
</evidence>
<keyword evidence="5" id="KW-1185">Reference proteome</keyword>
<feature type="compositionally biased region" description="Basic and acidic residues" evidence="1">
    <location>
        <begin position="1149"/>
        <end position="1174"/>
    </location>
</feature>
<dbReference type="PANTHER" id="PTHR24006">
    <property type="entry name" value="UBIQUITIN CARBOXYL-TERMINAL HYDROLASE"/>
    <property type="match status" value="1"/>
</dbReference>
<name>A0A2R5GZZ9_9STRA</name>
<reference evidence="4 5" key="1">
    <citation type="submission" date="2017-12" db="EMBL/GenBank/DDBJ databases">
        <title>Sequencing, de novo assembly and annotation of complete genome of a new Thraustochytrid species, strain FCC1311.</title>
        <authorList>
            <person name="Sedici K."/>
            <person name="Godart F."/>
            <person name="Aiese Cigliano R."/>
            <person name="Sanseverino W."/>
            <person name="Barakat M."/>
            <person name="Ortet P."/>
            <person name="Marechal E."/>
            <person name="Cagnac O."/>
            <person name="Amato A."/>
        </authorList>
    </citation>
    <scope>NUCLEOTIDE SEQUENCE [LARGE SCALE GENOMIC DNA]</scope>
</reference>
<dbReference type="InterPro" id="IPR009060">
    <property type="entry name" value="UBA-like_sf"/>
</dbReference>
<feature type="region of interest" description="Disordered" evidence="1">
    <location>
        <begin position="160"/>
        <end position="192"/>
    </location>
</feature>
<sequence>MFAGLGGAGSERPSGGGAAAGPRGGRGDADTTRIEDSVEDEEGPMETAILASLLPPPSKFALVHDLPEALRAAVAAQRRGQLGEETLSLVVEGFTTVKEFLLALSPADVSRDEHEDLLDAFVWLLQDLDVRSEVRDIISVDDLVHFLGIPTETELSAKLAHQRNAPSSSAGARPGRGGGGPTTGVEMIPADPTHAADTTQPIWVATQIFKAIRCLLSARPSAERDLALERIMKRFLRAIPLAALRELSVGHLDQFCRNLASLDSRNGLRQSAVLVFVKSPILQRRLDAIDLILDMETPPQWLTTHRILEVLLERSPVHAELCRRAEPIMRALARENLVSDEILGLAWNVSIDLLCVAVQEIPDMDLLKSVLVLVNDGGAPRMDRVARLVRTIAMRSDLDAALAQTCVVILWELRDATGVSNAVLSHFEQGDGLLELAVDMCMKSLDRDASFFSHRVLDLLWRQISPLGDVLRSDWSLEDRWFEAVDACLSPLDETAAEEPDLMNALDLGTQLLLHEQAAEAQAALVLRIWDLFATHLGDAPAVRARITADYFTWLSHLCETRILFPLAAHALFVDRVIPFVQSARPETTAFAFGPECFGLIRSIFIVDNQDRLVNLKDNANRTEIQPADDPASDEDPLAYVVLTCDPSDLEGVHLLWHVAVHTWSNAVSEHAVSALQALYDPSLDPESSRALRVRRDYVAKCSKILDELPADSTQAIQRGLGFVEALLNDADHHGTRGFRPHGARQRGQIHNLVLVAAENVDAPTQSITANTTSSSSSSYSTPFGNEDRIFEVTLYSNATIWDVRCAVASRLPTPVPANKIALSWPASGDDDPMGDEENATTLADLGFARSETLMFQHQDDEILLQRTPRVRLLDETSQELTPLARAAFGTIFDEWASDHERELLSLDDFSHLFMFCTGATNQSAIERRCASVLQDYASVVLESTETDLEDAGANETRVVQDLESSEPHLTRDDFLHFYRDAAQTRPMSVWKDLLKLGFDTKLQHTKAERGGTRLTSEFRLSWFEREPDANAGGLSVYESDKAAEVGAPGSPFLGGWRPILAHEATLYRVLFRLLKAPSNAVSRTAWSILLRLPTSKSVLAALKNVETAKLPSFFSVEAAGQRFVQYSLHVVVSFMEADESRQLIGASEGRRARADSVEQHFERARRASFEPKRPGRRRSGHGIDQDQLDDELDGTQWTHAFLRHGGLALLQALVQSALDEVSKPREIEHHDVSASVLDATPMGQVLELALKAIKLCLTCTKFSSASVLAGLGLAEQLELVERARCVMNQVIAGRIVSTLSAEYALFIWDFFFSWLHKQPADVVQARVGETACIELSVAAQRGRSSREAKDTVALKPGVSSEVVFSRHIWQDDLAAALVRVGSRFPTVRDRYLDQIATVEVEGEGLRGWVLALAGQLLSLEPVSRFMPSSPQFDMRLLNSLVKRILAGSLHLCRLLAVMVREDEQTIYSMASTEFSVQELVVQLSHRLTSAQGGEHRGAILQLLAALATSDTEVASLVCDTVLIPLLRSKDPTVTKRTNRRQSLDRRNHRVGLVNLHNTCYMNSLLQQLALMAPVRDLIFAASSDADENSWLGALQLAIAYLLRSERKAFSPVQLIQALNVNPREQQDCEEFMNRLLELLEEATANEDRWNAAFGGSMQVQRMCGACKAQQTVIEGVGTHIAIDVEGSHAVLESLERSTFCAESLEGFRCEHCGQEGQVVQRKVWERVPQALIFHLKRFRYDLGLGAKEKLTNSFCFEEELFGRELVGIICHQGAADGGHYYSYVRSRPEERAEAAWYELNDTNVRTLDGFPAEAYQSAYILCYVDKGMLDAPLPLLPRAIQTRIDRDNMSLESSCTVQHAEFWRLCDATLNKLLKSSSARSERSTSQHVLVKLSPLFSERSVPQGGRPMAETLALSLLRMISIESIFRIDGQVVASLHEAVLAMCRGRESFIVQIAQTLMTLSASFPMVPATFRFVDRFMELAKEDEEEEEEEEGGDALELVVSILLRSESFVEACVACYEKGDAEIRMSICRCLTYLICGAASDPSAPGYAGACEAFDWVFSNEPGFVREYLHTCEAQGMETEEFARLSRSLSSLSSTCARLTAEALLESLDRAEELYKPALRLILSLDDRRSRDRLDALIGPRGGMWSRHLHKVLAQLDTEVDQDIRIQCLGSPCGLLFCCTNARPTGVQIHIWFPDESSRQIYGLPENDTLIADEVSAGETRILYFAPRLPRLPGKAVSPSRSAMPRCAFEWEVQPLTALTATQAYPSRTGSEDRENSGVDGNADDKLLLTVDFAQQAQKLAAMGFHDMDAVLNALSVAKGNEQMAVEILLGAIAQDQM</sequence>
<comment type="caution">
    <text evidence="4">The sequence shown here is derived from an EMBL/GenBank/DDBJ whole genome shotgun (WGS) entry which is preliminary data.</text>
</comment>
<feature type="compositionally biased region" description="Gly residues" evidence="1">
    <location>
        <begin position="1"/>
        <end position="24"/>
    </location>
</feature>
<dbReference type="GO" id="GO:0005829">
    <property type="term" value="C:cytosol"/>
    <property type="evidence" value="ECO:0007669"/>
    <property type="project" value="TreeGrafter"/>
</dbReference>
<dbReference type="Pfam" id="PF00443">
    <property type="entry name" value="UCH"/>
    <property type="match status" value="1"/>
</dbReference>
<dbReference type="EMBL" id="BEYU01000163">
    <property type="protein sequence ID" value="GBG33634.1"/>
    <property type="molecule type" value="Genomic_DNA"/>
</dbReference>
<dbReference type="Proteomes" id="UP000241890">
    <property type="component" value="Unassembled WGS sequence"/>
</dbReference>
<dbReference type="GO" id="GO:0016579">
    <property type="term" value="P:protein deubiquitination"/>
    <property type="evidence" value="ECO:0007669"/>
    <property type="project" value="InterPro"/>
</dbReference>
<dbReference type="InterPro" id="IPR050164">
    <property type="entry name" value="Peptidase_C19"/>
</dbReference>
<evidence type="ECO:0000313" key="5">
    <source>
        <dbReference type="Proteomes" id="UP000241890"/>
    </source>
</evidence>
<evidence type="ECO:0000259" key="3">
    <source>
        <dbReference type="PROSITE" id="PS50235"/>
    </source>
</evidence>
<accession>A0A2R5GZZ9</accession>
<dbReference type="PROSITE" id="PS50030">
    <property type="entry name" value="UBA"/>
    <property type="match status" value="1"/>
</dbReference>
<dbReference type="SUPFAM" id="SSF46934">
    <property type="entry name" value="UBA-like"/>
    <property type="match status" value="1"/>
</dbReference>
<dbReference type="InterPro" id="IPR028889">
    <property type="entry name" value="USP"/>
</dbReference>
<evidence type="ECO:0000259" key="2">
    <source>
        <dbReference type="PROSITE" id="PS50030"/>
    </source>
</evidence>
<feature type="compositionally biased region" description="Basic and acidic residues" evidence="1">
    <location>
        <begin position="2275"/>
        <end position="2286"/>
    </location>
</feature>
<evidence type="ECO:0000256" key="1">
    <source>
        <dbReference type="SAM" id="MobiDB-lite"/>
    </source>
</evidence>
<dbReference type="Gene3D" id="1.10.8.10">
    <property type="entry name" value="DNA helicase RuvA subunit, C-terminal domain"/>
    <property type="match status" value="1"/>
</dbReference>
<dbReference type="Gene3D" id="3.90.70.10">
    <property type="entry name" value="Cysteine proteinases"/>
    <property type="match status" value="1"/>
</dbReference>
<keyword evidence="4" id="KW-0378">Hydrolase</keyword>
<feature type="compositionally biased region" description="Basic and acidic residues" evidence="1">
    <location>
        <begin position="25"/>
        <end position="36"/>
    </location>
</feature>
<dbReference type="SMART" id="SM00165">
    <property type="entry name" value="UBA"/>
    <property type="match status" value="1"/>
</dbReference>
<dbReference type="InterPro" id="IPR015940">
    <property type="entry name" value="UBA"/>
</dbReference>
<dbReference type="InterPro" id="IPR016024">
    <property type="entry name" value="ARM-type_fold"/>
</dbReference>
<dbReference type="SUPFAM" id="SSF54001">
    <property type="entry name" value="Cysteine proteinases"/>
    <property type="match status" value="1"/>
</dbReference>
<dbReference type="Gene3D" id="1.10.238.10">
    <property type="entry name" value="EF-hand"/>
    <property type="match status" value="1"/>
</dbReference>
<gene>
    <name evidence="4" type="ORF">FCC1311_098572</name>
</gene>
<dbReference type="InterPro" id="IPR001394">
    <property type="entry name" value="Peptidase_C19_UCH"/>
</dbReference>
<proteinExistence type="predicted"/>
<feature type="region of interest" description="Disordered" evidence="1">
    <location>
        <begin position="1"/>
        <end position="42"/>
    </location>
</feature>
<dbReference type="SUPFAM" id="SSF48371">
    <property type="entry name" value="ARM repeat"/>
    <property type="match status" value="1"/>
</dbReference>
<feature type="domain" description="USP" evidence="3">
    <location>
        <begin position="1551"/>
        <end position="1827"/>
    </location>
</feature>
<dbReference type="OrthoDB" id="289038at2759"/>
<protein>
    <submittedName>
        <fullName evidence="4">Ubiquitin carboxyl-terminal hydrolase family protein</fullName>
    </submittedName>
</protein>